<dbReference type="Proteomes" id="UP000240509">
    <property type="component" value="Unassembled WGS sequence"/>
</dbReference>
<feature type="transmembrane region" description="Helical" evidence="1">
    <location>
        <begin position="167"/>
        <end position="192"/>
    </location>
</feature>
<evidence type="ECO:0000256" key="1">
    <source>
        <dbReference type="SAM" id="Phobius"/>
    </source>
</evidence>
<feature type="transmembrane region" description="Helical" evidence="1">
    <location>
        <begin position="242"/>
        <end position="264"/>
    </location>
</feature>
<dbReference type="OrthoDB" id="2987886at2"/>
<dbReference type="Pfam" id="PF09991">
    <property type="entry name" value="DUF2232"/>
    <property type="match status" value="1"/>
</dbReference>
<protein>
    <recommendedName>
        <fullName evidence="4">DUF2232 domain-containing protein</fullName>
    </recommendedName>
</protein>
<feature type="transmembrane region" description="Helical" evidence="1">
    <location>
        <begin position="98"/>
        <end position="117"/>
    </location>
</feature>
<dbReference type="RefSeq" id="WP_107586410.1">
    <property type="nucleotide sequence ID" value="NZ_PZJJ01000060.1"/>
</dbReference>
<comment type="caution">
    <text evidence="2">The sequence shown here is derived from an EMBL/GenBank/DDBJ whole genome shotgun (WGS) entry which is preliminary data.</text>
</comment>
<dbReference type="PANTHER" id="PTHR41324">
    <property type="entry name" value="MEMBRANE PROTEIN-RELATED"/>
    <property type="match status" value="1"/>
</dbReference>
<gene>
    <name evidence="2" type="ORF">C6Y45_16955</name>
</gene>
<dbReference type="PANTHER" id="PTHR41324:SF1">
    <property type="entry name" value="DUF2232 DOMAIN-CONTAINING PROTEIN"/>
    <property type="match status" value="1"/>
</dbReference>
<evidence type="ECO:0000313" key="2">
    <source>
        <dbReference type="EMBL" id="PTL37349.1"/>
    </source>
</evidence>
<keyword evidence="1" id="KW-0472">Membrane</keyword>
<dbReference type="AlphaFoldDB" id="A0A2T4U1S3"/>
<dbReference type="EMBL" id="PZJJ01000060">
    <property type="protein sequence ID" value="PTL37349.1"/>
    <property type="molecule type" value="Genomic_DNA"/>
</dbReference>
<sequence>MDQSNAVRDGFLAAGVFTAIIFVSLLVPFAGLILLFFIPVPFAVYTHKYGWQTASIAALFTLIILSLVIGLLAPAFMLLFGAAGIAMGELYRRGEGAFGAYAGTALSVILGIVFTYAGTMALTDTDPVQSFQMMMEDSVEQTEGLLGIDENVDAGDEVMAFVDDVQVIVPALIVLFGAAIAFIMQIAASWYIRRSGSHIPRFPPFREWSFPKSFIWYYLLALILSFINMSEGQEGTLNTISANLMPVMEAGMIIQGLAFMFFFFHLKKVTVVLPLLITGAAFVFPFLLPIIRILGIIDLGFDLRTRLKSQN</sequence>
<keyword evidence="1" id="KW-0812">Transmembrane</keyword>
<evidence type="ECO:0008006" key="4">
    <source>
        <dbReference type="Google" id="ProtNLM"/>
    </source>
</evidence>
<name>A0A2T4U1S3_9BACI</name>
<organism evidence="2 3">
    <name type="scientific">Alkalicoccus saliphilus</name>
    <dbReference type="NCBI Taxonomy" id="200989"/>
    <lineage>
        <taxon>Bacteria</taxon>
        <taxon>Bacillati</taxon>
        <taxon>Bacillota</taxon>
        <taxon>Bacilli</taxon>
        <taxon>Bacillales</taxon>
        <taxon>Bacillaceae</taxon>
        <taxon>Alkalicoccus</taxon>
    </lineage>
</organism>
<dbReference type="InterPro" id="IPR018710">
    <property type="entry name" value="DUF2232"/>
</dbReference>
<accession>A0A2T4U1S3</accession>
<keyword evidence="1" id="KW-1133">Transmembrane helix</keyword>
<feature type="transmembrane region" description="Helical" evidence="1">
    <location>
        <begin position="213"/>
        <end position="230"/>
    </location>
</feature>
<feature type="transmembrane region" description="Helical" evidence="1">
    <location>
        <begin position="58"/>
        <end position="86"/>
    </location>
</feature>
<keyword evidence="3" id="KW-1185">Reference proteome</keyword>
<reference evidence="2 3" key="1">
    <citation type="submission" date="2018-03" db="EMBL/GenBank/DDBJ databases">
        <title>Alkalicoccus saliphilus sp. nov., isolated from a mineral pool.</title>
        <authorList>
            <person name="Zhao B."/>
        </authorList>
    </citation>
    <scope>NUCLEOTIDE SEQUENCE [LARGE SCALE GENOMIC DNA]</scope>
    <source>
        <strain evidence="2 3">6AG</strain>
    </source>
</reference>
<feature type="transmembrane region" description="Helical" evidence="1">
    <location>
        <begin position="12"/>
        <end position="38"/>
    </location>
</feature>
<feature type="transmembrane region" description="Helical" evidence="1">
    <location>
        <begin position="271"/>
        <end position="297"/>
    </location>
</feature>
<evidence type="ECO:0000313" key="3">
    <source>
        <dbReference type="Proteomes" id="UP000240509"/>
    </source>
</evidence>
<proteinExistence type="predicted"/>